<organism evidence="2 3">
    <name type="scientific">Leptotrichia shahii</name>
    <dbReference type="NCBI Taxonomy" id="157691"/>
    <lineage>
        <taxon>Bacteria</taxon>
        <taxon>Fusobacteriati</taxon>
        <taxon>Fusobacteriota</taxon>
        <taxon>Fusobacteriia</taxon>
        <taxon>Fusobacteriales</taxon>
        <taxon>Leptotrichiaceae</taxon>
        <taxon>Leptotrichia</taxon>
    </lineage>
</organism>
<dbReference type="STRING" id="1122172.GCA_000373045_01920"/>
<feature type="signal peptide" evidence="1">
    <location>
        <begin position="1"/>
        <end position="20"/>
    </location>
</feature>
<dbReference type="Proteomes" id="UP000322617">
    <property type="component" value="Chromosome"/>
</dbReference>
<keyword evidence="1" id="KW-0732">Signal</keyword>
<sequence length="37" mass="3804">MKKIFIIAMVLFAITACSSADGKGKNSINIGVGFSGL</sequence>
<reference evidence="2 3" key="1">
    <citation type="submission" date="2019-07" db="EMBL/GenBank/DDBJ databases">
        <title>Complete Genome Sequence of Leptotrichia shahii Strain JCM 16776.</title>
        <authorList>
            <person name="Watanabe S."/>
            <person name="Cui L."/>
        </authorList>
    </citation>
    <scope>NUCLEOTIDE SEQUENCE [LARGE SCALE GENOMIC DNA]</scope>
    <source>
        <strain evidence="2 3">JCM16776</strain>
    </source>
</reference>
<dbReference type="PROSITE" id="PS51257">
    <property type="entry name" value="PROKAR_LIPOPROTEIN"/>
    <property type="match status" value="1"/>
</dbReference>
<proteinExistence type="predicted"/>
<evidence type="ECO:0000313" key="2">
    <source>
        <dbReference type="EMBL" id="BBM40292.1"/>
    </source>
</evidence>
<dbReference type="AlphaFoldDB" id="A0A510JLT2"/>
<dbReference type="EMBL" id="AP019827">
    <property type="protein sequence ID" value="BBM40292.1"/>
    <property type="molecule type" value="Genomic_DNA"/>
</dbReference>
<evidence type="ECO:0000313" key="3">
    <source>
        <dbReference type="Proteomes" id="UP000322617"/>
    </source>
</evidence>
<accession>A0A510JLT2</accession>
<keyword evidence="3" id="KW-1185">Reference proteome</keyword>
<gene>
    <name evidence="2" type="ORF">JCM16776_0512</name>
</gene>
<protein>
    <recommendedName>
        <fullName evidence="4">Lipoprotein</fullName>
    </recommendedName>
</protein>
<dbReference type="KEGG" id="lsz:JCM16776_0512"/>
<evidence type="ECO:0000256" key="1">
    <source>
        <dbReference type="SAM" id="SignalP"/>
    </source>
</evidence>
<feature type="chain" id="PRO_5022141293" description="Lipoprotein" evidence="1">
    <location>
        <begin position="21"/>
        <end position="37"/>
    </location>
</feature>
<evidence type="ECO:0008006" key="4">
    <source>
        <dbReference type="Google" id="ProtNLM"/>
    </source>
</evidence>
<name>A0A510JLT2_9FUSO</name>